<keyword evidence="1" id="KW-0472">Membrane</keyword>
<feature type="transmembrane region" description="Helical" evidence="1">
    <location>
        <begin position="95"/>
        <end position="117"/>
    </location>
</feature>
<dbReference type="Proteomes" id="UP001247754">
    <property type="component" value="Unassembled WGS sequence"/>
</dbReference>
<evidence type="ECO:0000313" key="2">
    <source>
        <dbReference type="EMBL" id="MDR5652984.1"/>
    </source>
</evidence>
<feature type="transmembrane region" description="Helical" evidence="1">
    <location>
        <begin position="129"/>
        <end position="147"/>
    </location>
</feature>
<organism evidence="2 3">
    <name type="scientific">Ruixingdingia sedimenti</name>
    <dbReference type="NCBI Taxonomy" id="3073604"/>
    <lineage>
        <taxon>Bacteria</taxon>
        <taxon>Pseudomonadati</taxon>
        <taxon>Pseudomonadota</taxon>
        <taxon>Alphaproteobacteria</taxon>
        <taxon>Rhodobacterales</taxon>
        <taxon>Paracoccaceae</taxon>
        <taxon>Ruixingdingia</taxon>
    </lineage>
</organism>
<accession>A0ABU1F7Y6</accession>
<dbReference type="Pfam" id="PF04403">
    <property type="entry name" value="PqiA"/>
    <property type="match status" value="1"/>
</dbReference>
<evidence type="ECO:0000313" key="3">
    <source>
        <dbReference type="Proteomes" id="UP001247754"/>
    </source>
</evidence>
<sequence length="153" mass="16479">MTDRPYPRLLLLADAVLLAALPVAWFAPLMTVKVTLKFWAEGTDLSVVSTLQGVWGSDPALALVLTFFAVLAPVAKVSGLALIHLGLLSVRVEPALYLIGRLAMADVFLIAVYVALFKGLDGGRITIGWGMWLFTACVVGSLALSLITERLRR</sequence>
<proteinExistence type="predicted"/>
<dbReference type="InterPro" id="IPR007498">
    <property type="entry name" value="PqiA-like"/>
</dbReference>
<dbReference type="EMBL" id="JAVKPH010000009">
    <property type="protein sequence ID" value="MDR5652984.1"/>
    <property type="molecule type" value="Genomic_DNA"/>
</dbReference>
<keyword evidence="3" id="KW-1185">Reference proteome</keyword>
<dbReference type="RefSeq" id="WP_310457226.1">
    <property type="nucleotide sequence ID" value="NZ_JAVKPH010000009.1"/>
</dbReference>
<reference evidence="2 3" key="1">
    <citation type="submission" date="2023-09" db="EMBL/GenBank/DDBJ databases">
        <title>Xinfangfangia sedmenti sp. nov., isolated the sedment.</title>
        <authorList>
            <person name="Xu L."/>
        </authorList>
    </citation>
    <scope>NUCLEOTIDE SEQUENCE [LARGE SCALE GENOMIC DNA]</scope>
    <source>
        <strain evidence="2 3">LG-4</strain>
    </source>
</reference>
<comment type="caution">
    <text evidence="2">The sequence shown here is derived from an EMBL/GenBank/DDBJ whole genome shotgun (WGS) entry which is preliminary data.</text>
</comment>
<keyword evidence="1" id="KW-0812">Transmembrane</keyword>
<gene>
    <name evidence="2" type="ORF">RGD00_10230</name>
</gene>
<feature type="transmembrane region" description="Helical" evidence="1">
    <location>
        <begin position="60"/>
        <end position="83"/>
    </location>
</feature>
<evidence type="ECO:0000256" key="1">
    <source>
        <dbReference type="SAM" id="Phobius"/>
    </source>
</evidence>
<keyword evidence="1" id="KW-1133">Transmembrane helix</keyword>
<protein>
    <submittedName>
        <fullName evidence="2">Paraquat-inducible protein A</fullName>
    </submittedName>
</protein>
<name>A0ABU1F7Y6_9RHOB</name>